<sequence length="281" mass="33184">MDMAEFGHIGNSADGDFAGIDGGENGVLGLGFDYEGEEAEENCNGNDRVREDGDDGFMYEEPDPNVSNLRKKRKALKGLRKRVFGFLSNQLGQLRDMEARFEQRELERERERQKRESIRAEREREWERKLEEREKEKEEMEKAREKLMRQRIQEWEAMEKENEEREIRRREEDMIQEREWEERMNRKRSGWKKSIDEMLNQHQAEMGQIQSRFLHEQQNLTGQLLGIVSQWTAPTGLSDHTGASNHYLSQMMQNLHHVNGMVHGDSRVDGDTQDDHFIVDG</sequence>
<protein>
    <submittedName>
        <fullName evidence="3">HISTONE-LYSINE N-METHYLTRANSFERASE H3 LYSINE-79 SPECIFIC-LIKE</fullName>
    </submittedName>
</protein>
<dbReference type="PANTHER" id="PTHR37076">
    <property type="entry name" value="HISTONE-LYSINE N-METHYLTRANSFERASE, H3 LYSINE-79 SPECIFIC-LIKE-RELATED"/>
    <property type="match status" value="1"/>
</dbReference>
<dbReference type="AlphaFoldDB" id="A0A9Q0ZHD5"/>
<name>A0A9Q0ZHD5_SALPP</name>
<comment type="caution">
    <text evidence="3">The sequence shown here is derived from an EMBL/GenBank/DDBJ whole genome shotgun (WGS) entry which is preliminary data.</text>
</comment>
<keyword evidence="4" id="KW-1185">Reference proteome</keyword>
<accession>A0A9Q0ZHD5</accession>
<feature type="coiled-coil region" evidence="1">
    <location>
        <begin position="94"/>
        <end position="177"/>
    </location>
</feature>
<keyword evidence="1" id="KW-0175">Coiled coil</keyword>
<feature type="region of interest" description="Disordered" evidence="2">
    <location>
        <begin position="1"/>
        <end position="20"/>
    </location>
</feature>
<gene>
    <name evidence="3" type="ORF">OIU79_001743</name>
</gene>
<dbReference type="Proteomes" id="UP001151532">
    <property type="component" value="Chromosome 17"/>
</dbReference>
<evidence type="ECO:0000256" key="2">
    <source>
        <dbReference type="SAM" id="MobiDB-lite"/>
    </source>
</evidence>
<dbReference type="OrthoDB" id="1719432at2759"/>
<reference evidence="3" key="1">
    <citation type="submission" date="2022-11" db="EMBL/GenBank/DDBJ databases">
        <authorList>
            <person name="Hyden B.L."/>
            <person name="Feng K."/>
            <person name="Yates T."/>
            <person name="Jawdy S."/>
            <person name="Smart L.B."/>
            <person name="Muchero W."/>
        </authorList>
    </citation>
    <scope>NUCLEOTIDE SEQUENCE</scope>
    <source>
        <tissue evidence="3">Shoot tip</tissue>
    </source>
</reference>
<dbReference type="PANTHER" id="PTHR37076:SF4">
    <property type="entry name" value="HISTONE-LYSINE N-METHYLTRANSFERASE, H3 LYSINE-79 SPECIFIC-LIKE"/>
    <property type="match status" value="1"/>
</dbReference>
<organism evidence="3 4">
    <name type="scientific">Salix purpurea</name>
    <name type="common">Purple osier willow</name>
    <dbReference type="NCBI Taxonomy" id="77065"/>
    <lineage>
        <taxon>Eukaryota</taxon>
        <taxon>Viridiplantae</taxon>
        <taxon>Streptophyta</taxon>
        <taxon>Embryophyta</taxon>
        <taxon>Tracheophyta</taxon>
        <taxon>Spermatophyta</taxon>
        <taxon>Magnoliopsida</taxon>
        <taxon>eudicotyledons</taxon>
        <taxon>Gunneridae</taxon>
        <taxon>Pentapetalae</taxon>
        <taxon>rosids</taxon>
        <taxon>fabids</taxon>
        <taxon>Malpighiales</taxon>
        <taxon>Salicaceae</taxon>
        <taxon>Saliceae</taxon>
        <taxon>Salix</taxon>
    </lineage>
</organism>
<feature type="region of interest" description="Disordered" evidence="2">
    <location>
        <begin position="29"/>
        <end position="65"/>
    </location>
</feature>
<dbReference type="EMBL" id="JAPFFK010000011">
    <property type="protein sequence ID" value="KAJ6734531.1"/>
    <property type="molecule type" value="Genomic_DNA"/>
</dbReference>
<evidence type="ECO:0000256" key="1">
    <source>
        <dbReference type="SAM" id="Coils"/>
    </source>
</evidence>
<reference evidence="3" key="2">
    <citation type="journal article" date="2023" name="Int. J. Mol. Sci.">
        <title>De Novo Assembly and Annotation of 11 Diverse Shrub Willow (Salix) Genomes Reveals Novel Gene Organization in Sex-Linked Regions.</title>
        <authorList>
            <person name="Hyden B."/>
            <person name="Feng K."/>
            <person name="Yates T.B."/>
            <person name="Jawdy S."/>
            <person name="Cereghino C."/>
            <person name="Smart L.B."/>
            <person name="Muchero W."/>
        </authorList>
    </citation>
    <scope>NUCLEOTIDE SEQUENCE</scope>
    <source>
        <tissue evidence="3">Shoot tip</tissue>
    </source>
</reference>
<evidence type="ECO:0000313" key="3">
    <source>
        <dbReference type="EMBL" id="KAJ6734531.1"/>
    </source>
</evidence>
<proteinExistence type="predicted"/>
<feature type="compositionally biased region" description="Acidic residues" evidence="2">
    <location>
        <begin position="52"/>
        <end position="63"/>
    </location>
</feature>
<evidence type="ECO:0000313" key="4">
    <source>
        <dbReference type="Proteomes" id="UP001151532"/>
    </source>
</evidence>